<comment type="caution">
    <text evidence="2">The sequence shown here is derived from an EMBL/GenBank/DDBJ whole genome shotgun (WGS) entry which is preliminary data.</text>
</comment>
<organism evidence="2">
    <name type="scientific">Sesamum radiatum</name>
    <name type="common">Black benniseed</name>
    <dbReference type="NCBI Taxonomy" id="300843"/>
    <lineage>
        <taxon>Eukaryota</taxon>
        <taxon>Viridiplantae</taxon>
        <taxon>Streptophyta</taxon>
        <taxon>Embryophyta</taxon>
        <taxon>Tracheophyta</taxon>
        <taxon>Spermatophyta</taxon>
        <taxon>Magnoliopsida</taxon>
        <taxon>eudicotyledons</taxon>
        <taxon>Gunneridae</taxon>
        <taxon>Pentapetalae</taxon>
        <taxon>asterids</taxon>
        <taxon>lamiids</taxon>
        <taxon>Lamiales</taxon>
        <taxon>Pedaliaceae</taxon>
        <taxon>Sesamum</taxon>
    </lineage>
</organism>
<feature type="compositionally biased region" description="Basic and acidic residues" evidence="1">
    <location>
        <begin position="8"/>
        <end position="20"/>
    </location>
</feature>
<dbReference type="EMBL" id="JACGWJ010000023">
    <property type="protein sequence ID" value="KAL0325193.1"/>
    <property type="molecule type" value="Genomic_DNA"/>
</dbReference>
<proteinExistence type="predicted"/>
<reference evidence="2" key="2">
    <citation type="journal article" date="2024" name="Plant">
        <title>Genomic evolution and insights into agronomic trait innovations of Sesamum species.</title>
        <authorList>
            <person name="Miao H."/>
            <person name="Wang L."/>
            <person name="Qu L."/>
            <person name="Liu H."/>
            <person name="Sun Y."/>
            <person name="Le M."/>
            <person name="Wang Q."/>
            <person name="Wei S."/>
            <person name="Zheng Y."/>
            <person name="Lin W."/>
            <person name="Duan Y."/>
            <person name="Cao H."/>
            <person name="Xiong S."/>
            <person name="Wang X."/>
            <person name="Wei L."/>
            <person name="Li C."/>
            <person name="Ma Q."/>
            <person name="Ju M."/>
            <person name="Zhao R."/>
            <person name="Li G."/>
            <person name="Mu C."/>
            <person name="Tian Q."/>
            <person name="Mei H."/>
            <person name="Zhang T."/>
            <person name="Gao T."/>
            <person name="Zhang H."/>
        </authorList>
    </citation>
    <scope>NUCLEOTIDE SEQUENCE</scope>
    <source>
        <strain evidence="2">G02</strain>
    </source>
</reference>
<name>A0AAW2M3M2_SESRA</name>
<accession>A0AAW2M3M2</accession>
<protein>
    <submittedName>
        <fullName evidence="2">Uncharacterized protein</fullName>
    </submittedName>
</protein>
<reference evidence="2" key="1">
    <citation type="submission" date="2020-06" db="EMBL/GenBank/DDBJ databases">
        <authorList>
            <person name="Li T."/>
            <person name="Hu X."/>
            <person name="Zhang T."/>
            <person name="Song X."/>
            <person name="Zhang H."/>
            <person name="Dai N."/>
            <person name="Sheng W."/>
            <person name="Hou X."/>
            <person name="Wei L."/>
        </authorList>
    </citation>
    <scope>NUCLEOTIDE SEQUENCE</scope>
    <source>
        <strain evidence="2">G02</strain>
        <tissue evidence="2">Leaf</tissue>
    </source>
</reference>
<gene>
    <name evidence="2" type="ORF">Sradi_5088600</name>
</gene>
<feature type="compositionally biased region" description="Low complexity" evidence="1">
    <location>
        <begin position="21"/>
        <end position="30"/>
    </location>
</feature>
<evidence type="ECO:0000256" key="1">
    <source>
        <dbReference type="SAM" id="MobiDB-lite"/>
    </source>
</evidence>
<dbReference type="AlphaFoldDB" id="A0AAW2M3M2"/>
<evidence type="ECO:0000313" key="2">
    <source>
        <dbReference type="EMBL" id="KAL0325193.1"/>
    </source>
</evidence>
<feature type="region of interest" description="Disordered" evidence="1">
    <location>
        <begin position="1"/>
        <end position="40"/>
    </location>
</feature>
<sequence>MGEASTSKAKDKVAGPEKSETSSTAASTSSVPITPLGGVKERGRGFFTQEFRMMFAFIAVRRVIGKRSLPKLLSSEDINL</sequence>